<dbReference type="SUPFAM" id="SSF51905">
    <property type="entry name" value="FAD/NAD(P)-binding domain"/>
    <property type="match status" value="1"/>
</dbReference>
<sequence length="413" mass="45064">MRKILVVGAGQSGLQLALSLLAEGYDVTVMSARTPDEIRRGWVMSTQAMFGNALGTERRYGLDLWQDRAPQIEGLHVSLSAPPGERALRIPCPLDEPAQSVDQRVKMAAWLELFEQRGGTVLYQTVTTADLDGLTRLGRYDLTVVAAGKGDLVGVFDRDPQRSVYDAPQRGLAVAYVHGMTPDPLWPVPHVSFNAVPGLGELFVIPGLTHSGPCEILFWEAVPGGPLDLWAERRDPAEHLKLTLDLTRRYTPWIYERCADVELTDGRATLSGRYTPTVRRPVAELPSGGVVLGMADVVVANDPITGQGSNTAAKCAHSYLGSILERGDRPFDREWMGQTFERFWSGAGQAVTGWTNAMLQPLPPHVQQILGAAAGNPAIARRFANGFSDPNDFQEWFMTPDAAERYLASTTAG</sequence>
<dbReference type="AlphaFoldDB" id="A0A317DIW0"/>
<evidence type="ECO:0000313" key="3">
    <source>
        <dbReference type="Proteomes" id="UP000246050"/>
    </source>
</evidence>
<dbReference type="Pfam" id="PF17885">
    <property type="entry name" value="Smoa_sbd"/>
    <property type="match status" value="1"/>
</dbReference>
<dbReference type="PRINTS" id="PR00420">
    <property type="entry name" value="RNGMNOXGNASE"/>
</dbReference>
<dbReference type="Gene3D" id="6.10.250.650">
    <property type="match status" value="1"/>
</dbReference>
<dbReference type="Gene3D" id="3.50.50.60">
    <property type="entry name" value="FAD/NAD(P)-binding domain"/>
    <property type="match status" value="2"/>
</dbReference>
<evidence type="ECO:0000313" key="2">
    <source>
        <dbReference type="EMBL" id="PWR13666.1"/>
    </source>
</evidence>
<reference evidence="2 3" key="1">
    <citation type="submission" date="2018-05" db="EMBL/GenBank/DDBJ databases">
        <title>Micromonosporas from Atacama Desert.</title>
        <authorList>
            <person name="Carro L."/>
            <person name="Golinska P."/>
            <person name="Klenk H.-P."/>
            <person name="Goodfellow M."/>
        </authorList>
    </citation>
    <scope>NUCLEOTIDE SEQUENCE [LARGE SCALE GENOMIC DNA]</scope>
    <source>
        <strain evidence="2 3">4G51</strain>
    </source>
</reference>
<organism evidence="2 3">
    <name type="scientific">Micromonospora sicca</name>
    <dbReference type="NCBI Taxonomy" id="2202420"/>
    <lineage>
        <taxon>Bacteria</taxon>
        <taxon>Bacillati</taxon>
        <taxon>Actinomycetota</taxon>
        <taxon>Actinomycetes</taxon>
        <taxon>Micromonosporales</taxon>
        <taxon>Micromonosporaceae</taxon>
        <taxon>Micromonospora</taxon>
    </lineage>
</organism>
<gene>
    <name evidence="2" type="ORF">DKT69_19785</name>
</gene>
<dbReference type="EMBL" id="QGKS01000257">
    <property type="protein sequence ID" value="PWR13666.1"/>
    <property type="molecule type" value="Genomic_DNA"/>
</dbReference>
<proteinExistence type="predicted"/>
<comment type="caution">
    <text evidence="2">The sequence shown here is derived from an EMBL/GenBank/DDBJ whole genome shotgun (WGS) entry which is preliminary data.</text>
</comment>
<dbReference type="RefSeq" id="WP_109803011.1">
    <property type="nucleotide sequence ID" value="NZ_QGKS01000257.1"/>
</dbReference>
<protein>
    <submittedName>
        <fullName evidence="2">Oxygenase</fullName>
    </submittedName>
</protein>
<dbReference type="OrthoDB" id="3414915at2"/>
<dbReference type="InterPro" id="IPR036188">
    <property type="entry name" value="FAD/NAD-bd_sf"/>
</dbReference>
<feature type="domain" description="Styrene monooxygenase StyA putative substrate binding" evidence="1">
    <location>
        <begin position="148"/>
        <end position="257"/>
    </location>
</feature>
<dbReference type="Gene3D" id="3.30.9.40">
    <property type="match status" value="1"/>
</dbReference>
<name>A0A317DIW0_9ACTN</name>
<dbReference type="Proteomes" id="UP000246050">
    <property type="component" value="Unassembled WGS sequence"/>
</dbReference>
<accession>A0A317DIW0</accession>
<evidence type="ECO:0000259" key="1">
    <source>
        <dbReference type="Pfam" id="PF17885"/>
    </source>
</evidence>
<dbReference type="InterPro" id="IPR041654">
    <property type="entry name" value="StyA_sbd"/>
</dbReference>